<dbReference type="InterPro" id="IPR003599">
    <property type="entry name" value="Ig_sub"/>
</dbReference>
<feature type="chain" id="PRO_5004716020" description="Ig-like domain-containing protein" evidence="3">
    <location>
        <begin position="24"/>
        <end position="907"/>
    </location>
</feature>
<reference evidence="5 6" key="1">
    <citation type="journal article" date="2013" name="Nature">
        <title>Insights into bilaterian evolution from three spiralian genomes.</title>
        <authorList>
            <person name="Simakov O."/>
            <person name="Marletaz F."/>
            <person name="Cho S.J."/>
            <person name="Edsinger-Gonzales E."/>
            <person name="Havlak P."/>
            <person name="Hellsten U."/>
            <person name="Kuo D.H."/>
            <person name="Larsson T."/>
            <person name="Lv J."/>
            <person name="Arendt D."/>
            <person name="Savage R."/>
            <person name="Osoegawa K."/>
            <person name="de Jong P."/>
            <person name="Grimwood J."/>
            <person name="Chapman J.A."/>
            <person name="Shapiro H."/>
            <person name="Aerts A."/>
            <person name="Otillar R.P."/>
            <person name="Terry A.Y."/>
            <person name="Boore J.L."/>
            <person name="Grigoriev I.V."/>
            <person name="Lindberg D.R."/>
            <person name="Seaver E.C."/>
            <person name="Weisblat D.A."/>
            <person name="Putnam N.H."/>
            <person name="Rokhsar D.S."/>
        </authorList>
    </citation>
    <scope>NUCLEOTIDE SEQUENCE [LARGE SCALE GENOMIC DNA]</scope>
</reference>
<gene>
    <name evidence="5" type="ORF">LOTGIDRAFT_228662</name>
</gene>
<dbReference type="CTD" id="20247736"/>
<name>V4AFS2_LOTGI</name>
<dbReference type="KEGG" id="lgi:LOTGIDRAFT_228662"/>
<dbReference type="Gene3D" id="2.60.40.10">
    <property type="entry name" value="Immunoglobulins"/>
    <property type="match status" value="2"/>
</dbReference>
<dbReference type="PANTHER" id="PTHR13817">
    <property type="entry name" value="TITIN"/>
    <property type="match status" value="1"/>
</dbReference>
<keyword evidence="2" id="KW-0812">Transmembrane</keyword>
<feature type="domain" description="Ig-like" evidence="4">
    <location>
        <begin position="562"/>
        <end position="665"/>
    </location>
</feature>
<dbReference type="RefSeq" id="XP_009055591.1">
    <property type="nucleotide sequence ID" value="XM_009057343.1"/>
</dbReference>
<feature type="transmembrane region" description="Helical" evidence="2">
    <location>
        <begin position="840"/>
        <end position="864"/>
    </location>
</feature>
<organism evidence="5 6">
    <name type="scientific">Lottia gigantea</name>
    <name type="common">Giant owl limpet</name>
    <dbReference type="NCBI Taxonomy" id="225164"/>
    <lineage>
        <taxon>Eukaryota</taxon>
        <taxon>Metazoa</taxon>
        <taxon>Spiralia</taxon>
        <taxon>Lophotrochozoa</taxon>
        <taxon>Mollusca</taxon>
        <taxon>Gastropoda</taxon>
        <taxon>Patellogastropoda</taxon>
        <taxon>Lottioidea</taxon>
        <taxon>Lottiidae</taxon>
        <taxon>Lottia</taxon>
    </lineage>
</organism>
<accession>V4AFS2</accession>
<dbReference type="InterPro" id="IPR036179">
    <property type="entry name" value="Ig-like_dom_sf"/>
</dbReference>
<dbReference type="InterPro" id="IPR007110">
    <property type="entry name" value="Ig-like_dom"/>
</dbReference>
<dbReference type="PANTHER" id="PTHR13817:SF65">
    <property type="entry name" value="FIBRONECTIN TYPE III DOMAIN CONTAINING 3A-RELATED"/>
    <property type="match status" value="1"/>
</dbReference>
<evidence type="ECO:0000256" key="2">
    <source>
        <dbReference type="SAM" id="Phobius"/>
    </source>
</evidence>
<keyword evidence="2" id="KW-0472">Membrane</keyword>
<protein>
    <recommendedName>
        <fullName evidence="4">Ig-like domain-containing protein</fullName>
    </recommendedName>
</protein>
<dbReference type="SUPFAM" id="SSF48726">
    <property type="entry name" value="Immunoglobulin"/>
    <property type="match status" value="2"/>
</dbReference>
<evidence type="ECO:0000313" key="6">
    <source>
        <dbReference type="Proteomes" id="UP000030746"/>
    </source>
</evidence>
<evidence type="ECO:0000256" key="3">
    <source>
        <dbReference type="SAM" id="SignalP"/>
    </source>
</evidence>
<keyword evidence="1" id="KW-0677">Repeat</keyword>
<dbReference type="EMBL" id="KB201890">
    <property type="protein sequence ID" value="ESO93980.1"/>
    <property type="molecule type" value="Genomic_DNA"/>
</dbReference>
<dbReference type="OrthoDB" id="6135318at2759"/>
<evidence type="ECO:0000313" key="5">
    <source>
        <dbReference type="EMBL" id="ESO93980.1"/>
    </source>
</evidence>
<dbReference type="HOGENOM" id="CLU_320110_0_0_1"/>
<evidence type="ECO:0000259" key="4">
    <source>
        <dbReference type="PROSITE" id="PS50835"/>
    </source>
</evidence>
<evidence type="ECO:0000256" key="1">
    <source>
        <dbReference type="ARBA" id="ARBA00022737"/>
    </source>
</evidence>
<dbReference type="InterPro" id="IPR013098">
    <property type="entry name" value="Ig_I-set"/>
</dbReference>
<dbReference type="InterPro" id="IPR003598">
    <property type="entry name" value="Ig_sub2"/>
</dbReference>
<keyword evidence="3" id="KW-0732">Signal</keyword>
<dbReference type="Proteomes" id="UP000030746">
    <property type="component" value="Unassembled WGS sequence"/>
</dbReference>
<proteinExistence type="predicted"/>
<feature type="signal peptide" evidence="3">
    <location>
        <begin position="1"/>
        <end position="23"/>
    </location>
</feature>
<dbReference type="SMART" id="SM00408">
    <property type="entry name" value="IGc2"/>
    <property type="match status" value="2"/>
</dbReference>
<feature type="domain" description="Ig-like" evidence="4">
    <location>
        <begin position="23"/>
        <end position="127"/>
    </location>
</feature>
<dbReference type="InterPro" id="IPR013783">
    <property type="entry name" value="Ig-like_fold"/>
</dbReference>
<dbReference type="GeneID" id="20247736"/>
<sequence length="907" mass="104496">MDINYRFIITFLIIVMNYVEARSQSISIQGSGEAIQGEEYTLECITRGDTFVNWYQDSHHIAWSSNHNGGCRFYNQYYRNFYEFKNCGVKHKLTIKSIDYNRDNGKVWNCEIYYNDDYHSSNSITLSVTLSLKGSGVAIQDKEYTLECKTSLKQIHWYKDNIYFGESNIQNGLNCIFNQESDRNFYEFKNCGAEHKLTIKSIDYYRDNGKVWRCYYNQYTYSDLTIHVIISLKGSGVAIQDKEYTLECKTSLKQIHWYKDNIYFGESNIQNGLNCIFNQESDRNFYEFKNCGVKHKLTIKSIDYYRDNGKMWRCQYFNIQNFNSNRTLFVRDYWCIEFSKEAIPTTYINKRICIFPFLVPVSSVQIKSTNLQFGTILVEESQLTTIQCVTSFAYPEPSVDLHVCYDGLNSRCNSYTATKSSENHTLITFQFTLNSTLEFDDTEIYCCAGNYLTNISCSNSLKMYILHHPRVRVEVEEGRLLCIAVGRPKNMTFLPMKHTVDNILVREIEGYYINTTVYSLNITNSQNNGGNYTCTVNNGIPDPYTKQYYQMAYYNLELKIHPNLYNVERNNNSLVGQNGSFSLKYLEDQTVNVSWYNNDTDLQTSSRITIREEPAEISHPYNNTIKLSGIKTILTITSINITDQGNYTCQVCNQYGCSRKTFEVDVVSMTKQIGTVIIFFVVFKRRRTKLNGQSEGKREGVQGSHHTNSVVESSVHPNLYNVERNNNSLVGQNGSFSLKYLEDQTVNVSWYNNDTDLQTSSRITIREEPAEISHPYNNTIKLSGIKTILTITSINITDQGNYTCQVCNQYGCSRKTFEVDVVSMTKQIGTDAGIINVKTVVIGASVGATIILICIVVIIFFVVFKRRRTKPNVEMEIIKNDLYISSDPLQVFPFFISPIKGRKVALS</sequence>
<keyword evidence="6" id="KW-1185">Reference proteome</keyword>
<dbReference type="SMART" id="SM00409">
    <property type="entry name" value="IG"/>
    <property type="match status" value="4"/>
</dbReference>
<dbReference type="AlphaFoldDB" id="V4AFS2"/>
<dbReference type="Pfam" id="PF07679">
    <property type="entry name" value="I-set"/>
    <property type="match status" value="2"/>
</dbReference>
<dbReference type="PROSITE" id="PS50835">
    <property type="entry name" value="IG_LIKE"/>
    <property type="match status" value="3"/>
</dbReference>
<dbReference type="InterPro" id="IPR050964">
    <property type="entry name" value="Striated_Muscle_Regulatory"/>
</dbReference>
<feature type="domain" description="Ig-like" evidence="4">
    <location>
        <begin position="717"/>
        <end position="820"/>
    </location>
</feature>
<keyword evidence="2" id="KW-1133">Transmembrane helix</keyword>